<dbReference type="AlphaFoldDB" id="A0A409WJB9"/>
<evidence type="ECO:0000313" key="4">
    <source>
        <dbReference type="Proteomes" id="UP000283269"/>
    </source>
</evidence>
<sequence>MIVLAEEPDSPNERSPLKGESSNPTSPISSPPAPPPTYAAALAAPAHTAHIPSYHSVTNPHGGAHGSEERHSHRRGSPRRGRRHGGRHGSPGRSRSSSPHRRPSTLRRFSRALLLAFLVIILWGMFLDTLGDLVGSYGVKVGNSVLFSGSGWLSSLYRDVDPAANFCSCQSKPVTEVPGRVMPIQYPPVISKIVEVSALPVPSARPSCQYSAGASQTPAATPIGSNIYTFLPVSTLLPGPDSRIPPAAGS</sequence>
<evidence type="ECO:0000313" key="3">
    <source>
        <dbReference type="EMBL" id="PPQ78592.1"/>
    </source>
</evidence>
<feature type="region of interest" description="Disordered" evidence="1">
    <location>
        <begin position="1"/>
        <end position="104"/>
    </location>
</feature>
<dbReference type="InParanoid" id="A0A409WJB9"/>
<feature type="compositionally biased region" description="Low complexity" evidence="1">
    <location>
        <begin position="38"/>
        <end position="49"/>
    </location>
</feature>
<comment type="caution">
    <text evidence="3">The sequence shown here is derived from an EMBL/GenBank/DDBJ whole genome shotgun (WGS) entry which is preliminary data.</text>
</comment>
<proteinExistence type="predicted"/>
<organism evidence="3 4">
    <name type="scientific">Psilocybe cyanescens</name>
    <dbReference type="NCBI Taxonomy" id="93625"/>
    <lineage>
        <taxon>Eukaryota</taxon>
        <taxon>Fungi</taxon>
        <taxon>Dikarya</taxon>
        <taxon>Basidiomycota</taxon>
        <taxon>Agaricomycotina</taxon>
        <taxon>Agaricomycetes</taxon>
        <taxon>Agaricomycetidae</taxon>
        <taxon>Agaricales</taxon>
        <taxon>Agaricineae</taxon>
        <taxon>Strophariaceae</taxon>
        <taxon>Psilocybe</taxon>
    </lineage>
</organism>
<evidence type="ECO:0000256" key="2">
    <source>
        <dbReference type="SAM" id="Phobius"/>
    </source>
</evidence>
<reference evidence="3 4" key="1">
    <citation type="journal article" date="2018" name="Evol. Lett.">
        <title>Horizontal gene cluster transfer increased hallucinogenic mushroom diversity.</title>
        <authorList>
            <person name="Reynolds H.T."/>
            <person name="Vijayakumar V."/>
            <person name="Gluck-Thaler E."/>
            <person name="Korotkin H.B."/>
            <person name="Matheny P.B."/>
            <person name="Slot J.C."/>
        </authorList>
    </citation>
    <scope>NUCLEOTIDE SEQUENCE [LARGE SCALE GENOMIC DNA]</scope>
    <source>
        <strain evidence="3 4">2631</strain>
    </source>
</reference>
<dbReference type="EMBL" id="NHYD01003413">
    <property type="protein sequence ID" value="PPQ78592.1"/>
    <property type="molecule type" value="Genomic_DNA"/>
</dbReference>
<name>A0A409WJB9_PSICY</name>
<keyword evidence="2" id="KW-1133">Transmembrane helix</keyword>
<feature type="transmembrane region" description="Helical" evidence="2">
    <location>
        <begin position="109"/>
        <end position="127"/>
    </location>
</feature>
<accession>A0A409WJB9</accession>
<feature type="compositionally biased region" description="Acidic residues" evidence="1">
    <location>
        <begin position="1"/>
        <end position="10"/>
    </location>
</feature>
<keyword evidence="2" id="KW-0472">Membrane</keyword>
<dbReference type="Proteomes" id="UP000283269">
    <property type="component" value="Unassembled WGS sequence"/>
</dbReference>
<feature type="compositionally biased region" description="Basic residues" evidence="1">
    <location>
        <begin position="72"/>
        <end position="87"/>
    </location>
</feature>
<dbReference type="OrthoDB" id="3066919at2759"/>
<gene>
    <name evidence="3" type="ORF">CVT25_010568</name>
</gene>
<protein>
    <submittedName>
        <fullName evidence="3">Uncharacterized protein</fullName>
    </submittedName>
</protein>
<evidence type="ECO:0000256" key="1">
    <source>
        <dbReference type="SAM" id="MobiDB-lite"/>
    </source>
</evidence>
<keyword evidence="2" id="KW-0812">Transmembrane</keyword>
<keyword evidence="4" id="KW-1185">Reference proteome</keyword>